<gene>
    <name evidence="2" type="ORF">N7469_000232</name>
</gene>
<dbReference type="EMBL" id="JAPQKT010000001">
    <property type="protein sequence ID" value="KAJ5241905.1"/>
    <property type="molecule type" value="Genomic_DNA"/>
</dbReference>
<feature type="region of interest" description="Disordered" evidence="1">
    <location>
        <begin position="98"/>
        <end position="130"/>
    </location>
</feature>
<dbReference type="Proteomes" id="UP001147733">
    <property type="component" value="Unassembled WGS sequence"/>
</dbReference>
<reference evidence="2" key="2">
    <citation type="journal article" date="2023" name="IMA Fungus">
        <title>Comparative genomic study of the Penicillium genus elucidates a diverse pangenome and 15 lateral gene transfer events.</title>
        <authorList>
            <person name="Petersen C."/>
            <person name="Sorensen T."/>
            <person name="Nielsen M.R."/>
            <person name="Sondergaard T.E."/>
            <person name="Sorensen J.L."/>
            <person name="Fitzpatrick D.A."/>
            <person name="Frisvad J.C."/>
            <person name="Nielsen K.L."/>
        </authorList>
    </citation>
    <scope>NUCLEOTIDE SEQUENCE</scope>
    <source>
        <strain evidence="2">IBT 23319</strain>
    </source>
</reference>
<dbReference type="RefSeq" id="XP_056504909.1">
    <property type="nucleotide sequence ID" value="XM_056639152.1"/>
</dbReference>
<evidence type="ECO:0000313" key="3">
    <source>
        <dbReference type="Proteomes" id="UP001147733"/>
    </source>
</evidence>
<dbReference type="GeneID" id="81378319"/>
<protein>
    <submittedName>
        <fullName evidence="2">Uncharacterized protein</fullName>
    </submittedName>
</protein>
<sequence length="130" mass="14157">MSLQAESTASTLLHLISSMYPTSANASANQRPRPRPRAAFGPLSGKPARQRKLRTNQIPDQVPYGKDGVQKREAWVGTGLRHAWNFGTDGGVHCAKRDEPDFGLEGEEDGKNWGFSNPIQSNSIIEGEGP</sequence>
<feature type="region of interest" description="Disordered" evidence="1">
    <location>
        <begin position="23"/>
        <end position="66"/>
    </location>
</feature>
<accession>A0A9W9PCH1</accession>
<name>A0A9W9PCH1_PENCI</name>
<comment type="caution">
    <text evidence="2">The sequence shown here is derived from an EMBL/GenBank/DDBJ whole genome shotgun (WGS) entry which is preliminary data.</text>
</comment>
<keyword evidence="3" id="KW-1185">Reference proteome</keyword>
<reference evidence="2" key="1">
    <citation type="submission" date="2022-11" db="EMBL/GenBank/DDBJ databases">
        <authorList>
            <person name="Petersen C."/>
        </authorList>
    </citation>
    <scope>NUCLEOTIDE SEQUENCE</scope>
    <source>
        <strain evidence="2">IBT 23319</strain>
    </source>
</reference>
<feature type="compositionally biased region" description="Polar residues" evidence="1">
    <location>
        <begin position="114"/>
        <end position="124"/>
    </location>
</feature>
<organism evidence="2 3">
    <name type="scientific">Penicillium citrinum</name>
    <dbReference type="NCBI Taxonomy" id="5077"/>
    <lineage>
        <taxon>Eukaryota</taxon>
        <taxon>Fungi</taxon>
        <taxon>Dikarya</taxon>
        <taxon>Ascomycota</taxon>
        <taxon>Pezizomycotina</taxon>
        <taxon>Eurotiomycetes</taxon>
        <taxon>Eurotiomycetidae</taxon>
        <taxon>Eurotiales</taxon>
        <taxon>Aspergillaceae</taxon>
        <taxon>Penicillium</taxon>
    </lineage>
</organism>
<dbReference type="AlphaFoldDB" id="A0A9W9PCH1"/>
<proteinExistence type="predicted"/>
<evidence type="ECO:0000256" key="1">
    <source>
        <dbReference type="SAM" id="MobiDB-lite"/>
    </source>
</evidence>
<evidence type="ECO:0000313" key="2">
    <source>
        <dbReference type="EMBL" id="KAJ5241905.1"/>
    </source>
</evidence>